<evidence type="ECO:0000259" key="3">
    <source>
        <dbReference type="PROSITE" id="PS51295"/>
    </source>
</evidence>
<evidence type="ECO:0000256" key="1">
    <source>
        <dbReference type="ARBA" id="ARBA00022884"/>
    </source>
</evidence>
<dbReference type="GO" id="GO:0003723">
    <property type="term" value="F:RNA binding"/>
    <property type="evidence" value="ECO:0007669"/>
    <property type="project" value="UniProtKB-UniRule"/>
</dbReference>
<dbReference type="SUPFAM" id="SSF75471">
    <property type="entry name" value="YhbY-like"/>
    <property type="match status" value="1"/>
</dbReference>
<keyword evidence="1 2" id="KW-0694">RNA-binding</keyword>
<dbReference type="InterPro" id="IPR001890">
    <property type="entry name" value="RNA-binding_CRM"/>
</dbReference>
<dbReference type="PANTHER" id="PTHR40065:SF3">
    <property type="entry name" value="RNA-BINDING PROTEIN YHBY"/>
    <property type="match status" value="1"/>
</dbReference>
<dbReference type="InterPro" id="IPR017924">
    <property type="entry name" value="RNA-binding_YhbY"/>
</dbReference>
<accession>A0A286DE75</accession>
<proteinExistence type="predicted"/>
<name>A0A286DE75_9GAMM</name>
<keyword evidence="5" id="KW-1185">Reference proteome</keyword>
<dbReference type="Gene3D" id="3.30.110.60">
    <property type="entry name" value="YhbY-like"/>
    <property type="match status" value="1"/>
</dbReference>
<dbReference type="AlphaFoldDB" id="A0A286DE75"/>
<dbReference type="InterPro" id="IPR051925">
    <property type="entry name" value="RNA-binding_domain"/>
</dbReference>
<gene>
    <name evidence="4" type="ORF">SAMN06296416_11193</name>
</gene>
<organism evidence="4 5">
    <name type="scientific">Pseudoxanthomonas wuyuanensis</name>
    <dbReference type="NCBI Taxonomy" id="1073196"/>
    <lineage>
        <taxon>Bacteria</taxon>
        <taxon>Pseudomonadati</taxon>
        <taxon>Pseudomonadota</taxon>
        <taxon>Gammaproteobacteria</taxon>
        <taxon>Lysobacterales</taxon>
        <taxon>Lysobacteraceae</taxon>
        <taxon>Pseudoxanthomonas</taxon>
    </lineage>
</organism>
<dbReference type="Proteomes" id="UP000219374">
    <property type="component" value="Unassembled WGS sequence"/>
</dbReference>
<dbReference type="EMBL" id="OCND01000011">
    <property type="protein sequence ID" value="SOD56956.1"/>
    <property type="molecule type" value="Genomic_DNA"/>
</dbReference>
<dbReference type="OrthoDB" id="9797519at2"/>
<dbReference type="PANTHER" id="PTHR40065">
    <property type="entry name" value="RNA-BINDING PROTEIN YHBY"/>
    <property type="match status" value="1"/>
</dbReference>
<feature type="domain" description="CRM" evidence="3">
    <location>
        <begin position="3"/>
        <end position="99"/>
    </location>
</feature>
<dbReference type="NCBIfam" id="TIGR00253">
    <property type="entry name" value="RNA_bind_YhbY"/>
    <property type="match status" value="1"/>
</dbReference>
<dbReference type="PROSITE" id="PS51295">
    <property type="entry name" value="CRM"/>
    <property type="match status" value="1"/>
</dbReference>
<dbReference type="InterPro" id="IPR035920">
    <property type="entry name" value="YhbY-like_sf"/>
</dbReference>
<evidence type="ECO:0000313" key="4">
    <source>
        <dbReference type="EMBL" id="SOD56956.1"/>
    </source>
</evidence>
<evidence type="ECO:0000313" key="5">
    <source>
        <dbReference type="Proteomes" id="UP000219374"/>
    </source>
</evidence>
<protein>
    <submittedName>
        <fullName evidence="4">RNA-binding protein</fullName>
    </submittedName>
</protein>
<dbReference type="RefSeq" id="WP_097123363.1">
    <property type="nucleotide sequence ID" value="NZ_OCND01000011.1"/>
</dbReference>
<sequence>MSVALTSTQTRFLRGQAHDLKALLQIGGKGVTPAFIAELDGMLEQHELVKIKVAGEDRDARDAMIAELTGQTGAVLVQRIGHTAILYRPSKDKRQIVLPRA</sequence>
<reference evidence="4 5" key="1">
    <citation type="submission" date="2017-09" db="EMBL/GenBank/DDBJ databases">
        <authorList>
            <person name="Ehlers B."/>
            <person name="Leendertz F.H."/>
        </authorList>
    </citation>
    <scope>NUCLEOTIDE SEQUENCE [LARGE SCALE GENOMIC DNA]</scope>
    <source>
        <strain evidence="4 5">CGMCC 1.10978</strain>
    </source>
</reference>
<dbReference type="Pfam" id="PF01985">
    <property type="entry name" value="CRS1_YhbY"/>
    <property type="match status" value="1"/>
</dbReference>
<dbReference type="SMART" id="SM01103">
    <property type="entry name" value="CRS1_YhbY"/>
    <property type="match status" value="1"/>
</dbReference>
<evidence type="ECO:0000256" key="2">
    <source>
        <dbReference type="PROSITE-ProRule" id="PRU00626"/>
    </source>
</evidence>